<keyword evidence="2" id="KW-0732">Signal</keyword>
<dbReference type="InterPro" id="IPR036885">
    <property type="entry name" value="SWIB_MDM2_dom_sf"/>
</dbReference>
<feature type="region of interest" description="Disordered" evidence="1">
    <location>
        <begin position="30"/>
        <end position="49"/>
    </location>
</feature>
<evidence type="ECO:0000313" key="4">
    <source>
        <dbReference type="EMBL" id="MBA4631980.1"/>
    </source>
</evidence>
<evidence type="ECO:0000259" key="3">
    <source>
        <dbReference type="PROSITE" id="PS51925"/>
    </source>
</evidence>
<proteinExistence type="predicted"/>
<accession>A0A7C9D1Q2</accession>
<dbReference type="InterPro" id="IPR019835">
    <property type="entry name" value="SWIB_domain"/>
</dbReference>
<dbReference type="Gene3D" id="1.10.245.10">
    <property type="entry name" value="SWIB/MDM2 domain"/>
    <property type="match status" value="1"/>
</dbReference>
<evidence type="ECO:0000256" key="2">
    <source>
        <dbReference type="SAM" id="SignalP"/>
    </source>
</evidence>
<dbReference type="SUPFAM" id="SSF47592">
    <property type="entry name" value="SWIB/MDM2 domain"/>
    <property type="match status" value="1"/>
</dbReference>
<reference evidence="4" key="2">
    <citation type="submission" date="2020-07" db="EMBL/GenBank/DDBJ databases">
        <authorList>
            <person name="Vera ALvarez R."/>
            <person name="Arias-Moreno D.M."/>
            <person name="Jimenez-Jacinto V."/>
            <person name="Jimenez-Bremont J.F."/>
            <person name="Swaminathan K."/>
            <person name="Moose S.P."/>
            <person name="Guerrero-Gonzalez M.L."/>
            <person name="Marino-Ramirez L."/>
            <person name="Landsman D."/>
            <person name="Rodriguez-Kessler M."/>
            <person name="Delgado-Sanchez P."/>
        </authorList>
    </citation>
    <scope>NUCLEOTIDE SEQUENCE</scope>
    <source>
        <tissue evidence="4">Cladode</tissue>
    </source>
</reference>
<dbReference type="PANTHER" id="PTHR13844">
    <property type="entry name" value="SWI/SNF-RELATED MATRIX-ASSOCIATED ACTIN-DEPENDENT REGULATOR OF CHROMATIN SUBFAMILY D"/>
    <property type="match status" value="1"/>
</dbReference>
<feature type="chain" id="PRO_5027981043" description="DM2 domain-containing protein" evidence="2">
    <location>
        <begin position="28"/>
        <end position="138"/>
    </location>
</feature>
<dbReference type="EMBL" id="GISG01080313">
    <property type="protein sequence ID" value="MBA4631980.1"/>
    <property type="molecule type" value="Transcribed_RNA"/>
</dbReference>
<feature type="signal peptide" evidence="2">
    <location>
        <begin position="1"/>
        <end position="27"/>
    </location>
</feature>
<reference evidence="4" key="1">
    <citation type="journal article" date="2013" name="J. Plant Res.">
        <title>Effect of fungi and light on seed germination of three Opuntia species from semiarid lands of central Mexico.</title>
        <authorList>
            <person name="Delgado-Sanchez P."/>
            <person name="Jimenez-Bremont J.F."/>
            <person name="Guerrero-Gonzalez Mde L."/>
            <person name="Flores J."/>
        </authorList>
    </citation>
    <scope>NUCLEOTIDE SEQUENCE</scope>
    <source>
        <tissue evidence="4">Cladode</tissue>
    </source>
</reference>
<evidence type="ECO:0000256" key="1">
    <source>
        <dbReference type="SAM" id="MobiDB-lite"/>
    </source>
</evidence>
<dbReference type="Pfam" id="PF02201">
    <property type="entry name" value="SWIB"/>
    <property type="match status" value="1"/>
</dbReference>
<feature type="domain" description="DM2" evidence="3">
    <location>
        <begin position="59"/>
        <end position="136"/>
    </location>
</feature>
<dbReference type="CDD" id="cd10567">
    <property type="entry name" value="SWIB-MDM2_like"/>
    <property type="match status" value="1"/>
</dbReference>
<sequence length="138" mass="14648">MATTAWRAIGGKCRVLLMAAKSSAAAAATTTPTAAASKAAKPAKPRTPSAASVVPKVKGILKRVPVSPTLGEFLGASEASRTDAVKKIWEYIRTQGLQNPSNKREIICDEKLKTLFGKDKVGFLEIARLLSQHFVKTG</sequence>
<organism evidence="4">
    <name type="scientific">Opuntia streptacantha</name>
    <name type="common">Prickly pear cactus</name>
    <name type="synonym">Opuntia cardona</name>
    <dbReference type="NCBI Taxonomy" id="393608"/>
    <lineage>
        <taxon>Eukaryota</taxon>
        <taxon>Viridiplantae</taxon>
        <taxon>Streptophyta</taxon>
        <taxon>Embryophyta</taxon>
        <taxon>Tracheophyta</taxon>
        <taxon>Spermatophyta</taxon>
        <taxon>Magnoliopsida</taxon>
        <taxon>eudicotyledons</taxon>
        <taxon>Gunneridae</taxon>
        <taxon>Pentapetalae</taxon>
        <taxon>Caryophyllales</taxon>
        <taxon>Cactineae</taxon>
        <taxon>Cactaceae</taxon>
        <taxon>Opuntioideae</taxon>
        <taxon>Opuntia</taxon>
    </lineage>
</organism>
<protein>
    <recommendedName>
        <fullName evidence="3">DM2 domain-containing protein</fullName>
    </recommendedName>
</protein>
<name>A0A7C9D1Q2_OPUST</name>
<dbReference type="PROSITE" id="PS51925">
    <property type="entry name" value="SWIB_MDM2"/>
    <property type="match status" value="1"/>
</dbReference>
<dbReference type="InterPro" id="IPR003121">
    <property type="entry name" value="SWIB_MDM2_domain"/>
</dbReference>
<dbReference type="AlphaFoldDB" id="A0A7C9D1Q2"/>
<dbReference type="SMART" id="SM00151">
    <property type="entry name" value="SWIB"/>
    <property type="match status" value="1"/>
</dbReference>